<evidence type="ECO:0000256" key="1">
    <source>
        <dbReference type="SAM" id="MobiDB-lite"/>
    </source>
</evidence>
<comment type="caution">
    <text evidence="2">The sequence shown here is derived from an EMBL/GenBank/DDBJ whole genome shotgun (WGS) entry which is preliminary data.</text>
</comment>
<accession>A0A0L0VIW7</accession>
<reference evidence="3" key="1">
    <citation type="submission" date="2014-03" db="EMBL/GenBank/DDBJ databases">
        <title>The Genome Sequence of Puccinia striiformis f. sp. tritici PST-78.</title>
        <authorList>
            <consortium name="The Broad Institute Genome Sequencing Platform"/>
            <person name="Cuomo C."/>
            <person name="Hulbert S."/>
            <person name="Chen X."/>
            <person name="Walker B."/>
            <person name="Young S.K."/>
            <person name="Zeng Q."/>
            <person name="Gargeya S."/>
            <person name="Fitzgerald M."/>
            <person name="Haas B."/>
            <person name="Abouelleil A."/>
            <person name="Alvarado L."/>
            <person name="Arachchi H.M."/>
            <person name="Berlin A.M."/>
            <person name="Chapman S.B."/>
            <person name="Goldberg J."/>
            <person name="Griggs A."/>
            <person name="Gujja S."/>
            <person name="Hansen M."/>
            <person name="Howarth C."/>
            <person name="Imamovic A."/>
            <person name="Larimer J."/>
            <person name="McCowan C."/>
            <person name="Montmayeur A."/>
            <person name="Murphy C."/>
            <person name="Neiman D."/>
            <person name="Pearson M."/>
            <person name="Priest M."/>
            <person name="Roberts A."/>
            <person name="Saif S."/>
            <person name="Shea T."/>
            <person name="Sisk P."/>
            <person name="Sykes S."/>
            <person name="Wortman J."/>
            <person name="Nusbaum C."/>
            <person name="Birren B."/>
        </authorList>
    </citation>
    <scope>NUCLEOTIDE SEQUENCE [LARGE SCALE GENOMIC DNA]</scope>
    <source>
        <strain evidence="3">race PST-78</strain>
    </source>
</reference>
<dbReference type="EMBL" id="AJIL01000049">
    <property type="protein sequence ID" value="KNE99156.1"/>
    <property type="molecule type" value="Genomic_DNA"/>
</dbReference>
<protein>
    <submittedName>
        <fullName evidence="2">Uncharacterized protein</fullName>
    </submittedName>
</protein>
<organism evidence="2 3">
    <name type="scientific">Puccinia striiformis f. sp. tritici PST-78</name>
    <dbReference type="NCBI Taxonomy" id="1165861"/>
    <lineage>
        <taxon>Eukaryota</taxon>
        <taxon>Fungi</taxon>
        <taxon>Dikarya</taxon>
        <taxon>Basidiomycota</taxon>
        <taxon>Pucciniomycotina</taxon>
        <taxon>Pucciniomycetes</taxon>
        <taxon>Pucciniales</taxon>
        <taxon>Pucciniaceae</taxon>
        <taxon>Puccinia</taxon>
    </lineage>
</organism>
<feature type="compositionally biased region" description="Polar residues" evidence="1">
    <location>
        <begin position="72"/>
        <end position="94"/>
    </location>
</feature>
<keyword evidence="3" id="KW-1185">Reference proteome</keyword>
<evidence type="ECO:0000313" key="2">
    <source>
        <dbReference type="EMBL" id="KNE99156.1"/>
    </source>
</evidence>
<sequence>MPLNFVCLSQHHTDEYLAETVGLVVEKFDIQQKICGIVSNNASNNEVMVRELKKQKWDQFKGEGQWKKKKASNSGATLAQDGLSASDSGTNNAIDFNRERDTVSGDEESSSSELGASDDLEDSDHLT</sequence>
<dbReference type="OrthoDB" id="2505635at2759"/>
<gene>
    <name evidence="2" type="ORF">PSTG_07635</name>
</gene>
<name>A0A0L0VIW7_9BASI</name>
<dbReference type="Proteomes" id="UP000054564">
    <property type="component" value="Unassembled WGS sequence"/>
</dbReference>
<proteinExistence type="predicted"/>
<dbReference type="AlphaFoldDB" id="A0A0L0VIW7"/>
<feature type="compositionally biased region" description="Acidic residues" evidence="1">
    <location>
        <begin position="104"/>
        <end position="127"/>
    </location>
</feature>
<evidence type="ECO:0000313" key="3">
    <source>
        <dbReference type="Proteomes" id="UP000054564"/>
    </source>
</evidence>
<feature type="region of interest" description="Disordered" evidence="1">
    <location>
        <begin position="63"/>
        <end position="127"/>
    </location>
</feature>